<dbReference type="GO" id="GO:0003677">
    <property type="term" value="F:DNA binding"/>
    <property type="evidence" value="ECO:0007669"/>
    <property type="project" value="InterPro"/>
</dbReference>
<dbReference type="PROSITE" id="PS50994">
    <property type="entry name" value="INTEGRASE"/>
    <property type="match status" value="1"/>
</dbReference>
<feature type="domain" description="Integrase catalytic" evidence="3">
    <location>
        <begin position="253"/>
        <end position="424"/>
    </location>
</feature>
<proteinExistence type="predicted"/>
<reference evidence="4 5" key="1">
    <citation type="submission" date="2023-06" db="EMBL/GenBank/DDBJ databases">
        <authorList>
            <person name="Oyuntsetseg B."/>
            <person name="Kim S.B."/>
        </authorList>
    </citation>
    <scope>NUCLEOTIDE SEQUENCE [LARGE SCALE GENOMIC DNA]</scope>
    <source>
        <strain evidence="4 5">4-36</strain>
    </source>
</reference>
<evidence type="ECO:0000256" key="2">
    <source>
        <dbReference type="SAM" id="Coils"/>
    </source>
</evidence>
<dbReference type="GO" id="GO:0006313">
    <property type="term" value="P:DNA transposition"/>
    <property type="evidence" value="ECO:0007669"/>
    <property type="project" value="InterPro"/>
</dbReference>
<dbReference type="InterPro" id="IPR002514">
    <property type="entry name" value="Transposase_8"/>
</dbReference>
<dbReference type="AlphaFoldDB" id="A0A9Y2JH79"/>
<dbReference type="Proteomes" id="UP001239397">
    <property type="component" value="Chromosome"/>
</dbReference>
<dbReference type="Pfam" id="PF01527">
    <property type="entry name" value="HTH_Tnp_1"/>
    <property type="match status" value="1"/>
</dbReference>
<gene>
    <name evidence="4" type="ORF">QRX60_30885</name>
</gene>
<dbReference type="Pfam" id="PF00665">
    <property type="entry name" value="rve"/>
    <property type="match status" value="1"/>
</dbReference>
<keyword evidence="5" id="KW-1185">Reference proteome</keyword>
<dbReference type="InterPro" id="IPR012337">
    <property type="entry name" value="RNaseH-like_sf"/>
</dbReference>
<comment type="function">
    <text evidence="1">Involved in the transposition of the insertion sequence.</text>
</comment>
<evidence type="ECO:0000313" key="4">
    <source>
        <dbReference type="EMBL" id="WIX98459.1"/>
    </source>
</evidence>
<dbReference type="InterPro" id="IPR048020">
    <property type="entry name" value="Transpos_IS3"/>
</dbReference>
<dbReference type="GO" id="GO:0015074">
    <property type="term" value="P:DNA integration"/>
    <property type="evidence" value="ECO:0007669"/>
    <property type="project" value="InterPro"/>
</dbReference>
<dbReference type="InterPro" id="IPR036388">
    <property type="entry name" value="WH-like_DNA-bd_sf"/>
</dbReference>
<evidence type="ECO:0000313" key="5">
    <source>
        <dbReference type="Proteomes" id="UP001239397"/>
    </source>
</evidence>
<dbReference type="NCBIfam" id="NF033516">
    <property type="entry name" value="transpos_IS3"/>
    <property type="match status" value="1"/>
</dbReference>
<keyword evidence="2" id="KW-0175">Coiled coil</keyword>
<dbReference type="Gene3D" id="3.30.420.10">
    <property type="entry name" value="Ribonuclease H-like superfamily/Ribonuclease H"/>
    <property type="match status" value="1"/>
</dbReference>
<sequence>MPAPKKYSDELRERATRMALDAIAAEGQRMVAIRRVAGQLDVHPEALRTWVKRAEIDAGTAPGRTSDDAARIAELEREVRELRRANEILKTASAFFRRRGARPQNQVTPDDSTPRREVPLAVVIDYIDDHRERVVEGKKLGVESICAVLNDADVRIAPRSFWAAKKRIPSKRAVRDAELLVEIERVFRGNYGVYGARKVHAQLNREGIGVARCTVERLMRQKGLQGLRRGRRPRTTIAAASPSPADLVDRRFAADQPNRLWVADTTYIRTFSGWVYAAFVIDVFSRMVVGWQVSTSLHTNLALDALEMGIWARKRAGQDVTGLVHHSDRGVQYRAIRYTERLAEAAVVASVGSRGDSYDNAMAEAFNSLFKGELIHNPVACGRGWQSVRDVEIAVAEYVDWYNHRRVHGELGQRTPAQAEASHQVSRYDQCFEPARAR</sequence>
<dbReference type="Pfam" id="PF13276">
    <property type="entry name" value="HTH_21"/>
    <property type="match status" value="1"/>
</dbReference>
<dbReference type="Pfam" id="PF13333">
    <property type="entry name" value="rve_2"/>
    <property type="match status" value="1"/>
</dbReference>
<dbReference type="InterPro" id="IPR001584">
    <property type="entry name" value="Integrase_cat-core"/>
</dbReference>
<dbReference type="SUPFAM" id="SSF46689">
    <property type="entry name" value="Homeodomain-like"/>
    <property type="match status" value="1"/>
</dbReference>
<dbReference type="EMBL" id="CP127295">
    <property type="protein sequence ID" value="WIX98459.1"/>
    <property type="molecule type" value="Genomic_DNA"/>
</dbReference>
<dbReference type="KEGG" id="amog:QRX60_30885"/>
<dbReference type="InterPro" id="IPR025948">
    <property type="entry name" value="HTH-like_dom"/>
</dbReference>
<dbReference type="GO" id="GO:0004803">
    <property type="term" value="F:transposase activity"/>
    <property type="evidence" value="ECO:0007669"/>
    <property type="project" value="InterPro"/>
</dbReference>
<protein>
    <submittedName>
        <fullName evidence="4">IS3 family transposase</fullName>
    </submittedName>
</protein>
<evidence type="ECO:0000256" key="1">
    <source>
        <dbReference type="ARBA" id="ARBA00002286"/>
    </source>
</evidence>
<dbReference type="Gene3D" id="1.10.10.10">
    <property type="entry name" value="Winged helix-like DNA-binding domain superfamily/Winged helix DNA-binding domain"/>
    <property type="match status" value="1"/>
</dbReference>
<feature type="coiled-coil region" evidence="2">
    <location>
        <begin position="65"/>
        <end position="92"/>
    </location>
</feature>
<name>A0A9Y2JH79_9PSEU</name>
<dbReference type="PANTHER" id="PTHR46889:SF4">
    <property type="entry name" value="TRANSPOSASE INSO FOR INSERTION SEQUENCE ELEMENT IS911B-RELATED"/>
    <property type="match status" value="1"/>
</dbReference>
<accession>A0A9Y2JH79</accession>
<organism evidence="4 5">
    <name type="scientific">Amycolatopsis mongoliensis</name>
    <dbReference type="NCBI Taxonomy" id="715475"/>
    <lineage>
        <taxon>Bacteria</taxon>
        <taxon>Bacillati</taxon>
        <taxon>Actinomycetota</taxon>
        <taxon>Actinomycetes</taxon>
        <taxon>Pseudonocardiales</taxon>
        <taxon>Pseudonocardiaceae</taxon>
        <taxon>Amycolatopsis</taxon>
    </lineage>
</organism>
<dbReference type="PANTHER" id="PTHR46889">
    <property type="entry name" value="TRANSPOSASE INSF FOR INSERTION SEQUENCE IS3B-RELATED"/>
    <property type="match status" value="1"/>
</dbReference>
<dbReference type="InterPro" id="IPR036397">
    <property type="entry name" value="RNaseH_sf"/>
</dbReference>
<dbReference type="InterPro" id="IPR050900">
    <property type="entry name" value="Transposase_IS3/IS150/IS904"/>
</dbReference>
<evidence type="ECO:0000259" key="3">
    <source>
        <dbReference type="PROSITE" id="PS50994"/>
    </source>
</evidence>
<dbReference type="SUPFAM" id="SSF53098">
    <property type="entry name" value="Ribonuclease H-like"/>
    <property type="match status" value="1"/>
</dbReference>
<dbReference type="InterPro" id="IPR009057">
    <property type="entry name" value="Homeodomain-like_sf"/>
</dbReference>